<dbReference type="RefSeq" id="WP_378293296.1">
    <property type="nucleotide sequence ID" value="NZ_JBHSON010000187.1"/>
</dbReference>
<keyword evidence="1 3" id="KW-0560">Oxidoreductase</keyword>
<dbReference type="EMBL" id="JBHSON010000187">
    <property type="protein sequence ID" value="MFC5754818.1"/>
    <property type="molecule type" value="Genomic_DNA"/>
</dbReference>
<accession>A0ABW1AK60</accession>
<name>A0ABW1AK60_9ACTN</name>
<dbReference type="InterPro" id="IPR050564">
    <property type="entry name" value="F420-G6PD/mer"/>
</dbReference>
<proteinExistence type="predicted"/>
<feature type="domain" description="Luciferase-like" evidence="2">
    <location>
        <begin position="21"/>
        <end position="226"/>
    </location>
</feature>
<dbReference type="PANTHER" id="PTHR43244">
    <property type="match status" value="1"/>
</dbReference>
<comment type="caution">
    <text evidence="3">The sequence shown here is derived from an EMBL/GenBank/DDBJ whole genome shotgun (WGS) entry which is preliminary data.</text>
</comment>
<gene>
    <name evidence="3" type="ORF">ACFPZN_55180</name>
</gene>
<dbReference type="EC" id="1.-.-.-" evidence="3"/>
<dbReference type="SUPFAM" id="SSF51679">
    <property type="entry name" value="Bacterial luciferase-like"/>
    <property type="match status" value="1"/>
</dbReference>
<organism evidence="3 4">
    <name type="scientific">Actinomadura rugatobispora</name>
    <dbReference type="NCBI Taxonomy" id="1994"/>
    <lineage>
        <taxon>Bacteria</taxon>
        <taxon>Bacillati</taxon>
        <taxon>Actinomycetota</taxon>
        <taxon>Actinomycetes</taxon>
        <taxon>Streptosporangiales</taxon>
        <taxon>Thermomonosporaceae</taxon>
        <taxon>Actinomadura</taxon>
    </lineage>
</organism>
<protein>
    <submittedName>
        <fullName evidence="3">LLM class flavin-dependent oxidoreductase</fullName>
        <ecNumber evidence="3">1.-.-.-</ecNumber>
    </submittedName>
</protein>
<reference evidence="4" key="1">
    <citation type="journal article" date="2019" name="Int. J. Syst. Evol. Microbiol.">
        <title>The Global Catalogue of Microorganisms (GCM) 10K type strain sequencing project: providing services to taxonomists for standard genome sequencing and annotation.</title>
        <authorList>
            <consortium name="The Broad Institute Genomics Platform"/>
            <consortium name="The Broad Institute Genome Sequencing Center for Infectious Disease"/>
            <person name="Wu L."/>
            <person name="Ma J."/>
        </authorList>
    </citation>
    <scope>NUCLEOTIDE SEQUENCE [LARGE SCALE GENOMIC DNA]</scope>
    <source>
        <strain evidence="4">KCTC 42087</strain>
    </source>
</reference>
<keyword evidence="4" id="KW-1185">Reference proteome</keyword>
<evidence type="ECO:0000313" key="3">
    <source>
        <dbReference type="EMBL" id="MFC5754818.1"/>
    </source>
</evidence>
<sequence length="293" mass="31147">MGENGRRLRFGYFLMPEADAPLLDIAQRADRYGLDLLGIQDQPYQGRHADAHSLMGAVLGATGRIRVFPAVSCLPLRPPVLLAKAMATLDLVSGGRVELGLGAGAFRDAIGAYGGPRLTAGDARAALEEAVLLIRSMWDADGGGVCFRGEHYRLDGAPPGPVPGRRIDVWLGVTGPRALALTGRVADGWIASSARVPPGRLVDARRRIDEAAKDAGRDPADIRRIYILSGSFGPGGPGGFLNGDSGQWVGEIAELALGYGVDSFLYDGDPEYLETFALEIVPAVRETVMRERA</sequence>
<evidence type="ECO:0000256" key="1">
    <source>
        <dbReference type="ARBA" id="ARBA00023002"/>
    </source>
</evidence>
<evidence type="ECO:0000259" key="2">
    <source>
        <dbReference type="Pfam" id="PF00296"/>
    </source>
</evidence>
<dbReference type="GO" id="GO:0016491">
    <property type="term" value="F:oxidoreductase activity"/>
    <property type="evidence" value="ECO:0007669"/>
    <property type="project" value="UniProtKB-KW"/>
</dbReference>
<dbReference type="InterPro" id="IPR036661">
    <property type="entry name" value="Luciferase-like_sf"/>
</dbReference>
<dbReference type="PANTHER" id="PTHR43244:SF1">
    <property type="entry name" value="5,10-METHYLENETETRAHYDROMETHANOPTERIN REDUCTASE"/>
    <property type="match status" value="1"/>
</dbReference>
<dbReference type="InterPro" id="IPR011251">
    <property type="entry name" value="Luciferase-like_dom"/>
</dbReference>
<dbReference type="Gene3D" id="3.20.20.30">
    <property type="entry name" value="Luciferase-like domain"/>
    <property type="match status" value="1"/>
</dbReference>
<dbReference type="Pfam" id="PF00296">
    <property type="entry name" value="Bac_luciferase"/>
    <property type="match status" value="1"/>
</dbReference>
<dbReference type="CDD" id="cd01097">
    <property type="entry name" value="Tetrahydromethanopterin_reductase"/>
    <property type="match status" value="1"/>
</dbReference>
<evidence type="ECO:0000313" key="4">
    <source>
        <dbReference type="Proteomes" id="UP001596074"/>
    </source>
</evidence>
<dbReference type="Proteomes" id="UP001596074">
    <property type="component" value="Unassembled WGS sequence"/>
</dbReference>